<dbReference type="EMBL" id="BSDI01000069">
    <property type="protein sequence ID" value="GLI02809.1"/>
    <property type="molecule type" value="Genomic_DNA"/>
</dbReference>
<keyword evidence="2" id="KW-1133">Transmembrane helix</keyword>
<sequence length="249" mass="25586">MVVRNRRLAVVAIGAAVFGALAFASPAAADVTTTPTEVVRGGGVKMTFQIPEDRPGVHTTKVDLVTPRDSVIGEVYPMSNDDWAPQITTRRIETPVAGLHGGPLNEVTDRVTWIRVAGTPGKPITLLVSMGPMPVQGDQVVFQVVQTYSDGKVVNHPGTVIKLIGEAVEGGHHGGAAPATEDTVAAVPASSTQDTGSSYGILTAGLLAGLGLGAAGCWLAFRRRTSADPSPPSPTTKSKAAKPKAGAVL</sequence>
<feature type="signal peptide" evidence="3">
    <location>
        <begin position="1"/>
        <end position="29"/>
    </location>
</feature>
<evidence type="ECO:0000256" key="2">
    <source>
        <dbReference type="SAM" id="Phobius"/>
    </source>
</evidence>
<dbReference type="Proteomes" id="UP001144280">
    <property type="component" value="Unassembled WGS sequence"/>
</dbReference>
<keyword evidence="6" id="KW-1185">Reference proteome</keyword>
<dbReference type="Pfam" id="PF07987">
    <property type="entry name" value="DUF1775"/>
    <property type="match status" value="1"/>
</dbReference>
<evidence type="ECO:0000256" key="1">
    <source>
        <dbReference type="SAM" id="MobiDB-lite"/>
    </source>
</evidence>
<evidence type="ECO:0000313" key="6">
    <source>
        <dbReference type="Proteomes" id="UP001144280"/>
    </source>
</evidence>
<feature type="domain" description="YncI copper-binding" evidence="4">
    <location>
        <begin position="31"/>
        <end position="155"/>
    </location>
</feature>
<name>A0ABQ5R7R0_9ACTN</name>
<dbReference type="RefSeq" id="WP_281904544.1">
    <property type="nucleotide sequence ID" value="NZ_BSDI01000069.1"/>
</dbReference>
<keyword evidence="3" id="KW-0732">Signal</keyword>
<proteinExistence type="predicted"/>
<comment type="caution">
    <text evidence="5">The sequence shown here is derived from an EMBL/GenBank/DDBJ whole genome shotgun (WGS) entry which is preliminary data.</text>
</comment>
<accession>A0ABQ5R7R0</accession>
<dbReference type="Gene3D" id="2.60.40.2230">
    <property type="entry name" value="Uncharacterised protein YcnI-like PF07987, DUF1775"/>
    <property type="match status" value="1"/>
</dbReference>
<gene>
    <name evidence="5" type="ORF">Pa4123_80870</name>
</gene>
<keyword evidence="2" id="KW-0472">Membrane</keyword>
<dbReference type="InterPro" id="IPR012533">
    <property type="entry name" value="YcnI-copper_dom"/>
</dbReference>
<evidence type="ECO:0000259" key="4">
    <source>
        <dbReference type="Pfam" id="PF07987"/>
    </source>
</evidence>
<reference evidence="5" key="1">
    <citation type="submission" date="2022-12" db="EMBL/GenBank/DDBJ databases">
        <title>New Phytohabitans aurantiacus sp. RD004123 nov., an actinomycete isolated from soil.</title>
        <authorList>
            <person name="Triningsih D.W."/>
            <person name="Harunari E."/>
            <person name="Igarashi Y."/>
        </authorList>
    </citation>
    <scope>NUCLEOTIDE SEQUENCE</scope>
    <source>
        <strain evidence="5">RD004123</strain>
    </source>
</reference>
<feature type="region of interest" description="Disordered" evidence="1">
    <location>
        <begin position="225"/>
        <end position="249"/>
    </location>
</feature>
<dbReference type="InterPro" id="IPR038507">
    <property type="entry name" value="YcnI-like_sf"/>
</dbReference>
<organism evidence="5 6">
    <name type="scientific">Phytohabitans aurantiacus</name>
    <dbReference type="NCBI Taxonomy" id="3016789"/>
    <lineage>
        <taxon>Bacteria</taxon>
        <taxon>Bacillati</taxon>
        <taxon>Actinomycetota</taxon>
        <taxon>Actinomycetes</taxon>
        <taxon>Micromonosporales</taxon>
        <taxon>Micromonosporaceae</taxon>
    </lineage>
</organism>
<protein>
    <recommendedName>
        <fullName evidence="4">YncI copper-binding domain-containing protein</fullName>
    </recommendedName>
</protein>
<keyword evidence="2" id="KW-0812">Transmembrane</keyword>
<feature type="transmembrane region" description="Helical" evidence="2">
    <location>
        <begin position="199"/>
        <end position="221"/>
    </location>
</feature>
<evidence type="ECO:0000256" key="3">
    <source>
        <dbReference type="SAM" id="SignalP"/>
    </source>
</evidence>
<feature type="chain" id="PRO_5046770896" description="YncI copper-binding domain-containing protein" evidence="3">
    <location>
        <begin position="30"/>
        <end position="249"/>
    </location>
</feature>
<evidence type="ECO:0000313" key="5">
    <source>
        <dbReference type="EMBL" id="GLI02809.1"/>
    </source>
</evidence>